<dbReference type="KEGG" id="stae:HNV11_02805"/>
<dbReference type="EMBL" id="CP053435">
    <property type="protein sequence ID" value="QJW88377.1"/>
    <property type="molecule type" value="Genomic_DNA"/>
</dbReference>
<dbReference type="Gene3D" id="2.120.10.30">
    <property type="entry name" value="TolB, C-terminal domain"/>
    <property type="match status" value="1"/>
</dbReference>
<reference evidence="1 2" key="1">
    <citation type="submission" date="2020-05" db="EMBL/GenBank/DDBJ databases">
        <title>Genome sequencing of Spirosoma sp. TS118.</title>
        <authorList>
            <person name="Lee J.-H."/>
            <person name="Jeong S."/>
            <person name="Zhao L."/>
            <person name="Jung J.-H."/>
            <person name="Kim M.-K."/>
            <person name="Lim S."/>
        </authorList>
    </citation>
    <scope>NUCLEOTIDE SEQUENCE [LARGE SCALE GENOMIC DNA]</scope>
    <source>
        <strain evidence="1 2">TS118</strain>
    </source>
</reference>
<dbReference type="AlphaFoldDB" id="A0A6M5Y0S0"/>
<evidence type="ECO:0000313" key="1">
    <source>
        <dbReference type="EMBL" id="QJW88377.1"/>
    </source>
</evidence>
<proteinExistence type="predicted"/>
<evidence type="ECO:0000313" key="2">
    <source>
        <dbReference type="Proteomes" id="UP000502756"/>
    </source>
</evidence>
<dbReference type="InterPro" id="IPR011042">
    <property type="entry name" value="6-blade_b-propeller_TolB-like"/>
</dbReference>
<organism evidence="1 2">
    <name type="scientific">Spirosoma taeanense</name>
    <dbReference type="NCBI Taxonomy" id="2735870"/>
    <lineage>
        <taxon>Bacteria</taxon>
        <taxon>Pseudomonadati</taxon>
        <taxon>Bacteroidota</taxon>
        <taxon>Cytophagia</taxon>
        <taxon>Cytophagales</taxon>
        <taxon>Cytophagaceae</taxon>
        <taxon>Spirosoma</taxon>
    </lineage>
</organism>
<dbReference type="SUPFAM" id="SSF63829">
    <property type="entry name" value="Calcium-dependent phosphotriesterase"/>
    <property type="match status" value="1"/>
</dbReference>
<name>A0A6M5Y0S0_9BACT</name>
<accession>A0A6M5Y0S0</accession>
<dbReference type="RefSeq" id="WP_171738211.1">
    <property type="nucleotide sequence ID" value="NZ_CP053435.1"/>
</dbReference>
<gene>
    <name evidence="1" type="ORF">HNV11_02805</name>
</gene>
<keyword evidence="2" id="KW-1185">Reference proteome</keyword>
<dbReference type="Proteomes" id="UP000502756">
    <property type="component" value="Chromosome"/>
</dbReference>
<sequence length="289" mass="31642">MVNPFFQFLLFTSALLPLIGRAQSTLVPGFDHPESVWPTPGVVYVSNIGKELKPSDKDGDGYISRLDPRGRVLEQRFLTGLNAPKGMAVVRGVLYVADIDRIVGFNLRTKSVVFELDFTSEKTQLLNDLVIRDAQTLFVSATDRGKVYQVNLSAKTYTALPGTTNGPNGLFFDADRRRLFVVGYGSNGQPGDIGVFEEQNGQMIYRTLLPRAGVFDGVTLLNGKVALVTDWGTTSRPGGKLWRLDLTSNTLKPYAALTNLSGPADFGVFGQMLYLPQLTAGTVLVQRMD</sequence>
<protein>
    <submittedName>
        <fullName evidence="1">Uncharacterized protein</fullName>
    </submittedName>
</protein>